<dbReference type="Gene3D" id="3.30.40.10">
    <property type="entry name" value="Zinc/RING finger domain, C3HC4 (zinc finger)"/>
    <property type="match status" value="3"/>
</dbReference>
<dbReference type="SMART" id="SM00249">
    <property type="entry name" value="PHD"/>
    <property type="match status" value="4"/>
</dbReference>
<dbReference type="Proteomes" id="UP000267029">
    <property type="component" value="Unassembled WGS sequence"/>
</dbReference>
<dbReference type="PROSITE" id="PS51805">
    <property type="entry name" value="EPHD"/>
    <property type="match status" value="1"/>
</dbReference>
<feature type="domain" description="RING-type" evidence="12">
    <location>
        <begin position="270"/>
        <end position="317"/>
    </location>
</feature>
<dbReference type="GO" id="GO:0008270">
    <property type="term" value="F:zinc ion binding"/>
    <property type="evidence" value="ECO:0007669"/>
    <property type="project" value="UniProtKB-KW"/>
</dbReference>
<feature type="domain" description="PHD-type" evidence="13">
    <location>
        <begin position="138"/>
        <end position="256"/>
    </location>
</feature>
<protein>
    <recommendedName>
        <fullName evidence="16">PHD-type domain-containing protein</fullName>
    </recommendedName>
</protein>
<dbReference type="Pfam" id="PF00628">
    <property type="entry name" value="PHD"/>
    <property type="match status" value="2"/>
</dbReference>
<keyword evidence="2" id="KW-0479">Metal-binding</keyword>
<evidence type="ECO:0000256" key="1">
    <source>
        <dbReference type="ARBA" id="ARBA00004123"/>
    </source>
</evidence>
<comment type="subcellular location">
    <subcellularLocation>
        <location evidence="1">Nucleus</location>
    </subcellularLocation>
</comment>
<keyword evidence="6" id="KW-0805">Transcription regulation</keyword>
<feature type="domain" description="PHD-type" evidence="11">
    <location>
        <begin position="267"/>
        <end position="319"/>
    </location>
</feature>
<reference evidence="14 15" key="1">
    <citation type="submission" date="2018-10" db="EMBL/GenBank/DDBJ databases">
        <authorList>
            <consortium name="Pathogen Informatics"/>
        </authorList>
    </citation>
    <scope>NUCLEOTIDE SEQUENCE [LARGE SCALE GENOMIC DNA]</scope>
</reference>
<feature type="compositionally biased region" description="Polar residues" evidence="10">
    <location>
        <begin position="663"/>
        <end position="679"/>
    </location>
</feature>
<dbReference type="InterPro" id="IPR013083">
    <property type="entry name" value="Znf_RING/FYVE/PHD"/>
</dbReference>
<proteinExistence type="predicted"/>
<gene>
    <name evidence="14" type="ORF">MCOS_LOCUS1833</name>
</gene>
<dbReference type="InterPro" id="IPR019787">
    <property type="entry name" value="Znf_PHD-finger"/>
</dbReference>
<evidence type="ECO:0000259" key="11">
    <source>
        <dbReference type="PROSITE" id="PS50016"/>
    </source>
</evidence>
<evidence type="ECO:0000313" key="14">
    <source>
        <dbReference type="EMBL" id="VDD75830.1"/>
    </source>
</evidence>
<evidence type="ECO:0000256" key="9">
    <source>
        <dbReference type="PROSITE-ProRule" id="PRU00175"/>
    </source>
</evidence>
<accession>A0A0R3U561</accession>
<evidence type="ECO:0000256" key="8">
    <source>
        <dbReference type="ARBA" id="ARBA00023242"/>
    </source>
</evidence>
<sequence length="860" mass="91969">MDDGGYIPVTHCGGKNNLSSLSAGRSPRCVFCGMDASAKFGQGELLRFRTSHSSLGLPEWYTEPKSQPQALKRALFRKLSQTVAEQPVQSTPHLPLTPSDYLFFCRLTFFRSDGKPILSGLPNAFSDSEGRPFGYVDELREIGWPTSGDSGEKLVLENLLVACAPREGGEGSWLYAHHCCCSWSDGVVMNKQMEFEGVEDAAVKAMQTECALCRRLGASVSCHADGCHRSFHFPCASGAGCYEEIKTLTIFCPSHLDSVLSSLGENVTPCLVCDQINDVSEMIFCTSCGNHFHNPCLEPPLMLSPTVRVGWQCPECKTCLICSESKDETKMVICDVCDKGFHTYCLKPPVTNIPKNGFKCDRCRVCTDCGLRRFSSSKGFGAPPENETTEQPVTRWHANYTLCDRCFHARKRQNACCAVCERALRCCVTSNGNTCGGATPTTPLTWPSRRCAGCRRMVHYDCDPVLQSSLSSPHSSSSPSLGAGGGVGIEDASGSQVTGSGGYFCPTCRNRDSTTPSEALSATASLRTSPFVGGAGSSDLGDANSIVASASPSLTDDQQQVSSSSVTLATRASFAASNADSTSTTPTTDPGKQTSSLASDALIAPPALPKSPRGGGGPRPHKAVGRPPGSLTKSKSIATGIGEVGRKRSKVEPNDSCKPLSKLSGSIAMTPNPYASSPKPQVAKTVGAKRSLSNSMATAPGGTRARRSKNRKVGASVIKITPQPEPAPAQPRVPSLTLQKVVRPTTPGLFVSSNHLVVAESKHHSVVGGDGGGGGGGKPQLTLTLRFKKRGRPSKAAKRQQQQMLAQYSVESENVRFVRYIDDRNCWTVKCESKMSQEEDDHPSTVVICRSDDRFVLEQD</sequence>
<dbReference type="STRING" id="53468.A0A0R3U561"/>
<dbReference type="InterPro" id="IPR001841">
    <property type="entry name" value="Znf_RING"/>
</dbReference>
<dbReference type="GO" id="GO:0042800">
    <property type="term" value="F:histone H3K4 methyltransferase activity"/>
    <property type="evidence" value="ECO:0007669"/>
    <property type="project" value="TreeGrafter"/>
</dbReference>
<dbReference type="InterPro" id="IPR001965">
    <property type="entry name" value="Znf_PHD"/>
</dbReference>
<evidence type="ECO:0000256" key="6">
    <source>
        <dbReference type="ARBA" id="ARBA00023015"/>
    </source>
</evidence>
<keyword evidence="15" id="KW-1185">Reference proteome</keyword>
<feature type="region of interest" description="Disordered" evidence="10">
    <location>
        <begin position="574"/>
        <end position="712"/>
    </location>
</feature>
<evidence type="ECO:0000259" key="12">
    <source>
        <dbReference type="PROSITE" id="PS50089"/>
    </source>
</evidence>
<evidence type="ECO:0000256" key="10">
    <source>
        <dbReference type="SAM" id="MobiDB-lite"/>
    </source>
</evidence>
<evidence type="ECO:0000256" key="7">
    <source>
        <dbReference type="ARBA" id="ARBA00023163"/>
    </source>
</evidence>
<dbReference type="GO" id="GO:0003713">
    <property type="term" value="F:transcription coactivator activity"/>
    <property type="evidence" value="ECO:0007669"/>
    <property type="project" value="TreeGrafter"/>
</dbReference>
<dbReference type="PROSITE" id="PS50016">
    <property type="entry name" value="ZF_PHD_2"/>
    <property type="match status" value="2"/>
</dbReference>
<dbReference type="AlphaFoldDB" id="A0A0R3U561"/>
<dbReference type="InterPro" id="IPR034732">
    <property type="entry name" value="EPHD"/>
</dbReference>
<dbReference type="EMBL" id="UXSR01000256">
    <property type="protein sequence ID" value="VDD75830.1"/>
    <property type="molecule type" value="Genomic_DNA"/>
</dbReference>
<keyword evidence="4 9" id="KW-0863">Zinc-finger</keyword>
<feature type="non-terminal residue" evidence="14">
    <location>
        <position position="860"/>
    </location>
</feature>
<dbReference type="CDD" id="cd15509">
    <property type="entry name" value="PHD1_KMT2C_like"/>
    <property type="match status" value="1"/>
</dbReference>
<feature type="compositionally biased region" description="Basic and acidic residues" evidence="10">
    <location>
        <begin position="644"/>
        <end position="655"/>
    </location>
</feature>
<evidence type="ECO:0000259" key="13">
    <source>
        <dbReference type="PROSITE" id="PS51805"/>
    </source>
</evidence>
<dbReference type="PANTHER" id="PTHR45888">
    <property type="entry name" value="HL01030P-RELATED"/>
    <property type="match status" value="1"/>
</dbReference>
<dbReference type="FunFam" id="3.30.40.10:FF:000852">
    <property type="entry name" value="Histone-lysine N-methyltransferase 2C"/>
    <property type="match status" value="1"/>
</dbReference>
<dbReference type="GO" id="GO:0045944">
    <property type="term" value="P:positive regulation of transcription by RNA polymerase II"/>
    <property type="evidence" value="ECO:0007669"/>
    <property type="project" value="TreeGrafter"/>
</dbReference>
<keyword evidence="7" id="KW-0804">Transcription</keyword>
<dbReference type="PROSITE" id="PS50089">
    <property type="entry name" value="ZF_RING_2"/>
    <property type="match status" value="1"/>
</dbReference>
<dbReference type="SUPFAM" id="SSF57903">
    <property type="entry name" value="FYVE/PHD zinc finger"/>
    <property type="match status" value="2"/>
</dbReference>
<keyword evidence="8" id="KW-0539">Nucleus</keyword>
<feature type="domain" description="PHD-type" evidence="11">
    <location>
        <begin position="316"/>
        <end position="366"/>
    </location>
</feature>
<keyword evidence="5" id="KW-0862">Zinc</keyword>
<evidence type="ECO:0000256" key="5">
    <source>
        <dbReference type="ARBA" id="ARBA00022833"/>
    </source>
</evidence>
<keyword evidence="3" id="KW-0677">Repeat</keyword>
<evidence type="ECO:0000256" key="3">
    <source>
        <dbReference type="ARBA" id="ARBA00022737"/>
    </source>
</evidence>
<dbReference type="GO" id="GO:0044666">
    <property type="term" value="C:MLL3/4 complex"/>
    <property type="evidence" value="ECO:0007669"/>
    <property type="project" value="TreeGrafter"/>
</dbReference>
<organism evidence="14 15">
    <name type="scientific">Mesocestoides corti</name>
    <name type="common">Flatworm</name>
    <dbReference type="NCBI Taxonomy" id="53468"/>
    <lineage>
        <taxon>Eukaryota</taxon>
        <taxon>Metazoa</taxon>
        <taxon>Spiralia</taxon>
        <taxon>Lophotrochozoa</taxon>
        <taxon>Platyhelminthes</taxon>
        <taxon>Cestoda</taxon>
        <taxon>Eucestoda</taxon>
        <taxon>Cyclophyllidea</taxon>
        <taxon>Mesocestoididae</taxon>
        <taxon>Mesocestoides</taxon>
    </lineage>
</organism>
<evidence type="ECO:0000256" key="4">
    <source>
        <dbReference type="ARBA" id="ARBA00022771"/>
    </source>
</evidence>
<dbReference type="OrthoDB" id="308383at2759"/>
<feature type="compositionally biased region" description="Low complexity" evidence="10">
    <location>
        <begin position="574"/>
        <end position="588"/>
    </location>
</feature>
<dbReference type="InterPro" id="IPR011011">
    <property type="entry name" value="Znf_FYVE_PHD"/>
</dbReference>
<dbReference type="PANTHER" id="PTHR45888:SF6">
    <property type="entry name" value="HL01030P-RELATED"/>
    <property type="match status" value="1"/>
</dbReference>
<evidence type="ECO:0000256" key="2">
    <source>
        <dbReference type="ARBA" id="ARBA00022723"/>
    </source>
</evidence>
<evidence type="ECO:0000313" key="15">
    <source>
        <dbReference type="Proteomes" id="UP000267029"/>
    </source>
</evidence>
<dbReference type="SMART" id="SM00184">
    <property type="entry name" value="RING"/>
    <property type="match status" value="4"/>
</dbReference>
<dbReference type="Pfam" id="PF13771">
    <property type="entry name" value="zf-HC5HC2H"/>
    <property type="match status" value="1"/>
</dbReference>
<evidence type="ECO:0008006" key="16">
    <source>
        <dbReference type="Google" id="ProtNLM"/>
    </source>
</evidence>
<name>A0A0R3U561_MESCO</name>